<organism evidence="2 3">
    <name type="scientific">Litoribrevibacter albus</name>
    <dbReference type="NCBI Taxonomy" id="1473156"/>
    <lineage>
        <taxon>Bacteria</taxon>
        <taxon>Pseudomonadati</taxon>
        <taxon>Pseudomonadota</taxon>
        <taxon>Gammaproteobacteria</taxon>
        <taxon>Oceanospirillales</taxon>
        <taxon>Oceanospirillaceae</taxon>
        <taxon>Litoribrevibacter</taxon>
    </lineage>
</organism>
<evidence type="ECO:0000256" key="1">
    <source>
        <dbReference type="SAM" id="Phobius"/>
    </source>
</evidence>
<dbReference type="Proteomes" id="UP001161389">
    <property type="component" value="Unassembled WGS sequence"/>
</dbReference>
<evidence type="ECO:0000313" key="2">
    <source>
        <dbReference type="EMBL" id="GLQ32299.1"/>
    </source>
</evidence>
<name>A0AA37SD06_9GAMM</name>
<dbReference type="EMBL" id="BSNM01000015">
    <property type="protein sequence ID" value="GLQ32299.1"/>
    <property type="molecule type" value="Genomic_DNA"/>
</dbReference>
<dbReference type="AlphaFoldDB" id="A0AA37SD06"/>
<keyword evidence="1" id="KW-1133">Transmembrane helix</keyword>
<keyword evidence="1" id="KW-0472">Membrane</keyword>
<sequence>MMFCLICAWGHALLALKVEDSSAGRTDRVVRDVAKLMDAGCSVYDLMLETYTEDVQRLTQAVSAKTINLNHSYSEFTISAWWFFLFMLIGLLFVLV</sequence>
<reference evidence="2" key="2">
    <citation type="submission" date="2023-01" db="EMBL/GenBank/DDBJ databases">
        <title>Draft genome sequence of Litoribrevibacter albus strain NBRC 110071.</title>
        <authorList>
            <person name="Sun Q."/>
            <person name="Mori K."/>
        </authorList>
    </citation>
    <scope>NUCLEOTIDE SEQUENCE</scope>
    <source>
        <strain evidence="2">NBRC 110071</strain>
    </source>
</reference>
<proteinExistence type="predicted"/>
<keyword evidence="1" id="KW-0812">Transmembrane</keyword>
<gene>
    <name evidence="2" type="ORF">GCM10007876_27780</name>
</gene>
<accession>A0AA37SD06</accession>
<protein>
    <submittedName>
        <fullName evidence="2">Uncharacterized protein</fullName>
    </submittedName>
</protein>
<feature type="transmembrane region" description="Helical" evidence="1">
    <location>
        <begin position="78"/>
        <end position="95"/>
    </location>
</feature>
<comment type="caution">
    <text evidence="2">The sequence shown here is derived from an EMBL/GenBank/DDBJ whole genome shotgun (WGS) entry which is preliminary data.</text>
</comment>
<evidence type="ECO:0000313" key="3">
    <source>
        <dbReference type="Proteomes" id="UP001161389"/>
    </source>
</evidence>
<reference evidence="2" key="1">
    <citation type="journal article" date="2014" name="Int. J. Syst. Evol. Microbiol.">
        <title>Complete genome sequence of Corynebacterium casei LMG S-19264T (=DSM 44701T), isolated from a smear-ripened cheese.</title>
        <authorList>
            <consortium name="US DOE Joint Genome Institute (JGI-PGF)"/>
            <person name="Walter F."/>
            <person name="Albersmeier A."/>
            <person name="Kalinowski J."/>
            <person name="Ruckert C."/>
        </authorList>
    </citation>
    <scope>NUCLEOTIDE SEQUENCE</scope>
    <source>
        <strain evidence="2">NBRC 110071</strain>
    </source>
</reference>
<keyword evidence="3" id="KW-1185">Reference proteome</keyword>